<gene>
    <name evidence="1" type="ORF">FLP10_04745</name>
</gene>
<dbReference type="Proteomes" id="UP000324678">
    <property type="component" value="Chromosome"/>
</dbReference>
<sequence length="126" mass="13767">MREVQRTPAIEQGRRRKADQFAEAADIVEQFDDNDAELVDAIVTLCVHAGIAASDVIGMKRLGTHVQGDNHTDAIAHLKKADASAAKHLSALLQLKTKAGYGFDSISRADLTRAIRAMHKLRASRH</sequence>
<name>A0A5C1YKE7_9MICO</name>
<protein>
    <submittedName>
        <fullName evidence="1">Uncharacterized protein</fullName>
    </submittedName>
</protein>
<dbReference type="OrthoDB" id="4375644at2"/>
<evidence type="ECO:0000313" key="1">
    <source>
        <dbReference type="EMBL" id="QEO16068.1"/>
    </source>
</evidence>
<dbReference type="AlphaFoldDB" id="A0A5C1YKE7"/>
<keyword evidence="2" id="KW-1185">Reference proteome</keyword>
<accession>A0A5C1YKE7</accession>
<organism evidence="1 2">
    <name type="scientific">Agromyces intestinalis</name>
    <dbReference type="NCBI Taxonomy" id="2592652"/>
    <lineage>
        <taxon>Bacteria</taxon>
        <taxon>Bacillati</taxon>
        <taxon>Actinomycetota</taxon>
        <taxon>Actinomycetes</taxon>
        <taxon>Micrococcales</taxon>
        <taxon>Microbacteriaceae</taxon>
        <taxon>Agromyces</taxon>
    </lineage>
</organism>
<reference evidence="1 2" key="1">
    <citation type="submission" date="2019-09" db="EMBL/GenBank/DDBJ databases">
        <title>Genome sequencing of strain KACC 19306.</title>
        <authorList>
            <person name="Heo J."/>
            <person name="Kim S.-J."/>
            <person name="Kim J.-S."/>
            <person name="Hong S.-B."/>
            <person name="Kwon S.-W."/>
        </authorList>
    </citation>
    <scope>NUCLEOTIDE SEQUENCE [LARGE SCALE GENOMIC DNA]</scope>
    <source>
        <strain evidence="1 2">KACC 19306</strain>
    </source>
</reference>
<dbReference type="KEGG" id="ail:FLP10_04745"/>
<evidence type="ECO:0000313" key="2">
    <source>
        <dbReference type="Proteomes" id="UP000324678"/>
    </source>
</evidence>
<dbReference type="EMBL" id="CP043505">
    <property type="protein sequence ID" value="QEO16068.1"/>
    <property type="molecule type" value="Genomic_DNA"/>
</dbReference>
<proteinExistence type="predicted"/>